<organism evidence="8 9">
    <name type="scientific">Rhizoclosmatium globosum</name>
    <dbReference type="NCBI Taxonomy" id="329046"/>
    <lineage>
        <taxon>Eukaryota</taxon>
        <taxon>Fungi</taxon>
        <taxon>Fungi incertae sedis</taxon>
        <taxon>Chytridiomycota</taxon>
        <taxon>Chytridiomycota incertae sedis</taxon>
        <taxon>Chytridiomycetes</taxon>
        <taxon>Chytridiales</taxon>
        <taxon>Chytriomycetaceae</taxon>
        <taxon>Rhizoclosmatium</taxon>
    </lineage>
</organism>
<protein>
    <submittedName>
        <fullName evidence="8">Uncharacterized protein</fullName>
    </submittedName>
</protein>
<dbReference type="Pfam" id="PF07773">
    <property type="entry name" value="TCTN_DUF1619"/>
    <property type="match status" value="2"/>
</dbReference>
<keyword evidence="2 5" id="KW-0732">Signal</keyword>
<dbReference type="InterPro" id="IPR011677">
    <property type="entry name" value="TCTN1-3_dom"/>
</dbReference>
<dbReference type="OrthoDB" id="2104337at2759"/>
<keyword evidence="9" id="KW-1185">Reference proteome</keyword>
<evidence type="ECO:0000256" key="2">
    <source>
        <dbReference type="ARBA" id="ARBA00022729"/>
    </source>
</evidence>
<dbReference type="PANTHER" id="PTHR14611">
    <property type="entry name" value="TECTONIC FAMILY MEMBER"/>
    <property type="match status" value="1"/>
</dbReference>
<feature type="chain" id="PRO_5012350059" evidence="5">
    <location>
        <begin position="20"/>
        <end position="632"/>
    </location>
</feature>
<name>A0A1Y2BRK2_9FUNG</name>
<feature type="domain" description="Tectonic-1-3 N-terminal" evidence="7">
    <location>
        <begin position="60"/>
        <end position="149"/>
    </location>
</feature>
<feature type="domain" description="Tectonic-1-3" evidence="6">
    <location>
        <begin position="382"/>
        <end position="556"/>
    </location>
</feature>
<reference evidence="8 9" key="1">
    <citation type="submission" date="2016-07" db="EMBL/GenBank/DDBJ databases">
        <title>Pervasive Adenine N6-methylation of Active Genes in Fungi.</title>
        <authorList>
            <consortium name="DOE Joint Genome Institute"/>
            <person name="Mondo S.J."/>
            <person name="Dannebaum R.O."/>
            <person name="Kuo R.C."/>
            <person name="Labutti K."/>
            <person name="Haridas S."/>
            <person name="Kuo A."/>
            <person name="Salamov A."/>
            <person name="Ahrendt S.R."/>
            <person name="Lipzen A."/>
            <person name="Sullivan W."/>
            <person name="Andreopoulos W.B."/>
            <person name="Clum A."/>
            <person name="Lindquist E."/>
            <person name="Daum C."/>
            <person name="Ramamoorthy G.K."/>
            <person name="Gryganskyi A."/>
            <person name="Culley D."/>
            <person name="Magnuson J.K."/>
            <person name="James T.Y."/>
            <person name="O'Malley M.A."/>
            <person name="Stajich J.E."/>
            <person name="Spatafora J.W."/>
            <person name="Visel A."/>
            <person name="Grigoriev I.V."/>
        </authorList>
    </citation>
    <scope>NUCLEOTIDE SEQUENCE [LARGE SCALE GENOMIC DNA]</scope>
    <source>
        <strain evidence="8 9">JEL800</strain>
    </source>
</reference>
<dbReference type="InterPro" id="IPR057724">
    <property type="entry name" value="TCTN1-3_N"/>
</dbReference>
<evidence type="ECO:0000259" key="7">
    <source>
        <dbReference type="Pfam" id="PF25752"/>
    </source>
</evidence>
<feature type="signal peptide" evidence="5">
    <location>
        <begin position="1"/>
        <end position="19"/>
    </location>
</feature>
<accession>A0A1Y2BRK2</accession>
<evidence type="ECO:0000256" key="5">
    <source>
        <dbReference type="SAM" id="SignalP"/>
    </source>
</evidence>
<sequence length="632" mass="67485">MYNTHLLLIALLLHRSVNAAATATVNLTATLTISLPLPTGAIPINWTLAEQAIAFPTTLNIQQDLGQCTCDLTLNSCDIGCCCDPDCASLYSSLNYKCTGNTASNDNVVRMCSSLLAMVNPLASTNLVAYKDSDSNQLCVVINNSPIKGFYYADPGTFYQTDSFFSSQIQMNPYLFSRQSYDILSTLPSTPGTVNPTILAQPYSIGDYLVAQYTDIPGYGVFSLPAPSMSGSCNDGSPAKFLVPSSKTCNRIVPMGTAPDICKSGTPFDVSYYLTGFQLVTSSSTQMSLSSMSCIDPVSRTSVACSTIVPFWNTTAAICQNILTSITFNFTYAVSNGATTIISVNTTTRFSNLNLPSISTAVMQSFSAIWTLQNSTPQPKSGNPGYQIGKPILFGTLLTQPLPAIAYFPTKQSTLTLPQDIYSKGVLGCAQTPGERLEITFGEDVLSGCTLYYTYQDLQQGNCANVRSAAYAAVTGGVQGLSKVDVINMVGKFGNSSLVKVSEWVPVISSNIGDSSQPATNPGTCSSVLTALDVQFITAKLGSSNNPQSVIIGARIVKTWGAFTYRCILPNDCRNVGGLLPRRLQKFRVRASVSFVGVNGGVGIVQPFVPPPPRLIPLLPDDIFYPFSLPGN</sequence>
<evidence type="ECO:0000313" key="9">
    <source>
        <dbReference type="Proteomes" id="UP000193642"/>
    </source>
</evidence>
<evidence type="ECO:0000256" key="1">
    <source>
        <dbReference type="ARBA" id="ARBA00007633"/>
    </source>
</evidence>
<dbReference type="Proteomes" id="UP000193642">
    <property type="component" value="Unassembled WGS sequence"/>
</dbReference>
<dbReference type="PANTHER" id="PTHR14611:SF2">
    <property type="entry name" value="TECTONIC"/>
    <property type="match status" value="1"/>
</dbReference>
<dbReference type="InterPro" id="IPR040354">
    <property type="entry name" value="TCTN1-3"/>
</dbReference>
<evidence type="ECO:0000256" key="3">
    <source>
        <dbReference type="ARBA" id="ARBA00022794"/>
    </source>
</evidence>
<comment type="similarity">
    <text evidence="1">Belongs to the tectonic family.</text>
</comment>
<comment type="caution">
    <text evidence="8">The sequence shown here is derived from an EMBL/GenBank/DDBJ whole genome shotgun (WGS) entry which is preliminary data.</text>
</comment>
<keyword evidence="3" id="KW-0970">Cilium biogenesis/degradation</keyword>
<feature type="domain" description="Tectonic-1-3" evidence="6">
    <location>
        <begin position="202"/>
        <end position="363"/>
    </location>
</feature>
<dbReference type="AlphaFoldDB" id="A0A1Y2BRK2"/>
<gene>
    <name evidence="8" type="ORF">BCR33DRAFT_721429</name>
</gene>
<dbReference type="GO" id="GO:0030030">
    <property type="term" value="P:cell projection organization"/>
    <property type="evidence" value="ECO:0007669"/>
    <property type="project" value="UniProtKB-KW"/>
</dbReference>
<evidence type="ECO:0000313" key="8">
    <source>
        <dbReference type="EMBL" id="ORY37388.1"/>
    </source>
</evidence>
<evidence type="ECO:0000259" key="6">
    <source>
        <dbReference type="Pfam" id="PF07773"/>
    </source>
</evidence>
<evidence type="ECO:0000256" key="4">
    <source>
        <dbReference type="ARBA" id="ARBA00023180"/>
    </source>
</evidence>
<dbReference type="EMBL" id="MCGO01000050">
    <property type="protein sequence ID" value="ORY37388.1"/>
    <property type="molecule type" value="Genomic_DNA"/>
</dbReference>
<dbReference type="STRING" id="329046.A0A1Y2BRK2"/>
<dbReference type="Pfam" id="PF25752">
    <property type="entry name" value="DUF1619_N"/>
    <property type="match status" value="1"/>
</dbReference>
<proteinExistence type="inferred from homology"/>
<keyword evidence="4" id="KW-0325">Glycoprotein</keyword>